<keyword evidence="3" id="KW-0012">Acyltransferase</keyword>
<evidence type="ECO:0000256" key="1">
    <source>
        <dbReference type="SAM" id="MobiDB-lite"/>
    </source>
</evidence>
<dbReference type="Pfam" id="PF01822">
    <property type="entry name" value="WSC"/>
    <property type="match status" value="1"/>
</dbReference>
<feature type="compositionally biased region" description="Low complexity" evidence="1">
    <location>
        <begin position="79"/>
        <end position="95"/>
    </location>
</feature>
<evidence type="ECO:0000259" key="2">
    <source>
        <dbReference type="Pfam" id="PF01822"/>
    </source>
</evidence>
<evidence type="ECO:0000313" key="3">
    <source>
        <dbReference type="EMBL" id="CAG2244458.1"/>
    </source>
</evidence>
<keyword evidence="4" id="KW-1185">Reference proteome</keyword>
<dbReference type="EC" id="3.4.19.14" evidence="3"/>
<feature type="domain" description="WSC" evidence="2">
    <location>
        <begin position="5"/>
        <end position="46"/>
    </location>
</feature>
<dbReference type="GO" id="GO:0002951">
    <property type="term" value="F:leukotriene-C(4) hydrolase"/>
    <property type="evidence" value="ECO:0007669"/>
    <property type="project" value="UniProtKB-EC"/>
</dbReference>
<protein>
    <submittedName>
        <fullName evidence="3">GGT1_5</fullName>
        <ecNumber evidence="3">2.3.2.2</ecNumber>
        <ecNumber evidence="3">3.4.19.13</ecNumber>
        <ecNumber evidence="3">3.4.19.14</ecNumber>
    </submittedName>
</protein>
<name>A0A8S3UEW2_MYTED</name>
<keyword evidence="3" id="KW-0808">Transferase</keyword>
<dbReference type="EC" id="3.4.19.13" evidence="3"/>
<dbReference type="AlphaFoldDB" id="A0A8S3UEW2"/>
<feature type="region of interest" description="Disordered" evidence="1">
    <location>
        <begin position="78"/>
        <end position="108"/>
    </location>
</feature>
<proteinExistence type="predicted"/>
<dbReference type="EC" id="2.3.2.2" evidence="3"/>
<dbReference type="GO" id="GO:0036374">
    <property type="term" value="F:glutathione hydrolase activity"/>
    <property type="evidence" value="ECO:0007669"/>
    <property type="project" value="UniProtKB-EC"/>
</dbReference>
<evidence type="ECO:0000313" key="4">
    <source>
        <dbReference type="Proteomes" id="UP000683360"/>
    </source>
</evidence>
<reference evidence="3" key="1">
    <citation type="submission" date="2021-03" db="EMBL/GenBank/DDBJ databases">
        <authorList>
            <person name="Bekaert M."/>
        </authorList>
    </citation>
    <scope>NUCLEOTIDE SEQUENCE</scope>
</reference>
<organism evidence="3 4">
    <name type="scientific">Mytilus edulis</name>
    <name type="common">Blue mussel</name>
    <dbReference type="NCBI Taxonomy" id="6550"/>
    <lineage>
        <taxon>Eukaryota</taxon>
        <taxon>Metazoa</taxon>
        <taxon>Spiralia</taxon>
        <taxon>Lophotrochozoa</taxon>
        <taxon>Mollusca</taxon>
        <taxon>Bivalvia</taxon>
        <taxon>Autobranchia</taxon>
        <taxon>Pteriomorphia</taxon>
        <taxon>Mytilida</taxon>
        <taxon>Mytiloidea</taxon>
        <taxon>Mytilidae</taxon>
        <taxon>Mytilinae</taxon>
        <taxon>Mytilus</taxon>
    </lineage>
</organism>
<gene>
    <name evidence="3" type="ORF">MEDL_56518</name>
</gene>
<accession>A0A8S3UEW2</accession>
<keyword evidence="3" id="KW-0378">Hydrolase</keyword>
<dbReference type="GO" id="GO:0103068">
    <property type="term" value="F:leukotriene C4 gamma-glutamyl transferase activity"/>
    <property type="evidence" value="ECO:0007669"/>
    <property type="project" value="UniProtKB-EC"/>
</dbReference>
<comment type="caution">
    <text evidence="3">The sequence shown here is derived from an EMBL/GenBank/DDBJ whole genome shotgun (WGS) entry which is preliminary data.</text>
</comment>
<dbReference type="Proteomes" id="UP000683360">
    <property type="component" value="Unassembled WGS sequence"/>
</dbReference>
<dbReference type="OrthoDB" id="6195225at2759"/>
<dbReference type="EMBL" id="CAJPWZ010002737">
    <property type="protein sequence ID" value="CAG2244458.1"/>
    <property type="molecule type" value="Genomic_DNA"/>
</dbReference>
<sequence>MEIVRCAILFQSDRCYCRTTTPHSSQQRAEDECTSKCPGKLSEICGRSFNRATVYIIDRTPEPVTTKITQMTTATSLATEEMPTTTSTEMITTDTSPEKATTESFRTSSENLPYSISTVTSQTSTYTNTDVALSTTDRVNQKKMLCECPQSLVNTKWHFLDEMDITDSEATEIILQHFYQNILPEITVDKKAVTKEVRKRTSAVNKTQPAQFIGWGCILILDGLVSRGHNITVHDSAESVVQGILQRREGCVTANSDFRKEGLSDGF</sequence>
<dbReference type="InterPro" id="IPR002889">
    <property type="entry name" value="WSC_carb-bd"/>
</dbReference>